<proteinExistence type="inferred from homology"/>
<organism evidence="12 13">
    <name type="scientific">Blastochloris viridis</name>
    <name type="common">Rhodopseudomonas viridis</name>
    <dbReference type="NCBI Taxonomy" id="1079"/>
    <lineage>
        <taxon>Bacteria</taxon>
        <taxon>Pseudomonadati</taxon>
        <taxon>Pseudomonadota</taxon>
        <taxon>Alphaproteobacteria</taxon>
        <taxon>Hyphomicrobiales</taxon>
        <taxon>Blastochloridaceae</taxon>
        <taxon>Blastochloris</taxon>
    </lineage>
</organism>
<accession>A0A6N4REJ7</accession>
<dbReference type="GO" id="GO:0006412">
    <property type="term" value="P:translation"/>
    <property type="evidence" value="ECO:0007669"/>
    <property type="project" value="UniProtKB-UniRule"/>
</dbReference>
<dbReference type="PIRSF" id="PIRSF002161">
    <property type="entry name" value="Ribosomal_L5"/>
    <property type="match status" value="1"/>
</dbReference>
<dbReference type="InterPro" id="IPR022803">
    <property type="entry name" value="Ribosomal_uL5_dom_sf"/>
</dbReference>
<keyword evidence="2 8" id="KW-0820">tRNA-binding</keyword>
<evidence type="ECO:0000256" key="8">
    <source>
        <dbReference type="HAMAP-Rule" id="MF_01333"/>
    </source>
</evidence>
<reference evidence="12 13" key="1">
    <citation type="journal article" date="2017" name="Nat. Commun.">
        <title>In situ click chemistry generation of cyclooxygenase-2 inhibitors.</title>
        <authorList>
            <person name="Bhardwaj A."/>
            <person name="Kaur J."/>
            <person name="Wuest M."/>
            <person name="Wuest F."/>
        </authorList>
    </citation>
    <scope>NUCLEOTIDE SEQUENCE [LARGE SCALE GENOMIC DNA]</scope>
    <source>
        <strain evidence="12">S2_018_000_R2_106</strain>
    </source>
</reference>
<gene>
    <name evidence="8 12" type="primary">rplE</name>
    <name evidence="12" type="ORF">DI628_04000</name>
</gene>
<keyword evidence="4 8" id="KW-0694">RNA-binding</keyword>
<dbReference type="HAMAP" id="MF_01333_B">
    <property type="entry name" value="Ribosomal_uL5_B"/>
    <property type="match status" value="1"/>
</dbReference>
<comment type="similarity">
    <text evidence="1 8 9">Belongs to the universal ribosomal protein uL5 family.</text>
</comment>
<dbReference type="GO" id="GO:1990904">
    <property type="term" value="C:ribonucleoprotein complex"/>
    <property type="evidence" value="ECO:0007669"/>
    <property type="project" value="UniProtKB-KW"/>
</dbReference>
<dbReference type="Pfam" id="PF00673">
    <property type="entry name" value="Ribosomal_L5_C"/>
    <property type="match status" value="1"/>
</dbReference>
<feature type="domain" description="Large ribosomal subunit protein uL5 C-terminal" evidence="11">
    <location>
        <begin position="89"/>
        <end position="181"/>
    </location>
</feature>
<dbReference type="NCBIfam" id="NF000585">
    <property type="entry name" value="PRK00010.1"/>
    <property type="match status" value="1"/>
</dbReference>
<evidence type="ECO:0000256" key="5">
    <source>
        <dbReference type="ARBA" id="ARBA00022980"/>
    </source>
</evidence>
<evidence type="ECO:0000313" key="13">
    <source>
        <dbReference type="Proteomes" id="UP000320948"/>
    </source>
</evidence>
<dbReference type="InterPro" id="IPR031309">
    <property type="entry name" value="Ribosomal_uL5_C"/>
</dbReference>
<dbReference type="PANTHER" id="PTHR11994">
    <property type="entry name" value="60S RIBOSOMAL PROTEIN L11-RELATED"/>
    <property type="match status" value="1"/>
</dbReference>
<dbReference type="EMBL" id="VAFM01000001">
    <property type="protein sequence ID" value="TKW62107.1"/>
    <property type="molecule type" value="Genomic_DNA"/>
</dbReference>
<dbReference type="InterPro" id="IPR020929">
    <property type="entry name" value="Ribosomal_uL5_CS"/>
</dbReference>
<dbReference type="Gene3D" id="3.30.1440.10">
    <property type="match status" value="1"/>
</dbReference>
<dbReference type="Proteomes" id="UP000320948">
    <property type="component" value="Unassembled WGS sequence"/>
</dbReference>
<evidence type="ECO:0000256" key="9">
    <source>
        <dbReference type="RuleBase" id="RU003930"/>
    </source>
</evidence>
<evidence type="ECO:0000259" key="10">
    <source>
        <dbReference type="Pfam" id="PF00281"/>
    </source>
</evidence>
<dbReference type="GO" id="GO:0019843">
    <property type="term" value="F:rRNA binding"/>
    <property type="evidence" value="ECO:0007669"/>
    <property type="project" value="UniProtKB-UniRule"/>
</dbReference>
<keyword evidence="3 8" id="KW-0699">rRNA-binding</keyword>
<protein>
    <recommendedName>
        <fullName evidence="7 8">Large ribosomal subunit protein uL5</fullName>
    </recommendedName>
</protein>
<keyword evidence="6 8" id="KW-0687">Ribonucleoprotein</keyword>
<dbReference type="PROSITE" id="PS00358">
    <property type="entry name" value="RIBOSOMAL_L5"/>
    <property type="match status" value="1"/>
</dbReference>
<dbReference type="InterPro" id="IPR031310">
    <property type="entry name" value="Ribosomal_uL5_N"/>
</dbReference>
<keyword evidence="5 8" id="KW-0689">Ribosomal protein</keyword>
<dbReference type="AlphaFoldDB" id="A0A6N4REJ7"/>
<evidence type="ECO:0000256" key="4">
    <source>
        <dbReference type="ARBA" id="ARBA00022884"/>
    </source>
</evidence>
<evidence type="ECO:0000256" key="6">
    <source>
        <dbReference type="ARBA" id="ARBA00023274"/>
    </source>
</evidence>
<dbReference type="GO" id="GO:0005840">
    <property type="term" value="C:ribosome"/>
    <property type="evidence" value="ECO:0007669"/>
    <property type="project" value="UniProtKB-KW"/>
</dbReference>
<name>A0A6N4REJ7_BLAVI</name>
<dbReference type="SUPFAM" id="SSF55282">
    <property type="entry name" value="RL5-like"/>
    <property type="match status" value="1"/>
</dbReference>
<evidence type="ECO:0000256" key="7">
    <source>
        <dbReference type="ARBA" id="ARBA00035245"/>
    </source>
</evidence>
<evidence type="ECO:0000256" key="2">
    <source>
        <dbReference type="ARBA" id="ARBA00022555"/>
    </source>
</evidence>
<comment type="function">
    <text evidence="8">This is 1 of the proteins that bind and probably mediate the attachment of the 5S RNA into the large ribosomal subunit, where it forms part of the central protuberance. In the 70S ribosome it contacts protein S13 of the 30S subunit (bridge B1b), connecting the 2 subunits; this bridge is implicated in subunit movement. Contacts the P site tRNA; the 5S rRNA and some of its associated proteins might help stabilize positioning of ribosome-bound tRNAs.</text>
</comment>
<dbReference type="InterPro" id="IPR002132">
    <property type="entry name" value="Ribosomal_uL5"/>
</dbReference>
<feature type="domain" description="Large ribosomal subunit protein uL5 N-terminal" evidence="10">
    <location>
        <begin position="28"/>
        <end position="84"/>
    </location>
</feature>
<dbReference type="Pfam" id="PF00281">
    <property type="entry name" value="Ribosomal_L5"/>
    <property type="match status" value="1"/>
</dbReference>
<dbReference type="GO" id="GO:0000049">
    <property type="term" value="F:tRNA binding"/>
    <property type="evidence" value="ECO:0007669"/>
    <property type="project" value="UniProtKB-UniRule"/>
</dbReference>
<evidence type="ECO:0000256" key="3">
    <source>
        <dbReference type="ARBA" id="ARBA00022730"/>
    </source>
</evidence>
<dbReference type="FunFam" id="3.30.1440.10:FF:000001">
    <property type="entry name" value="50S ribosomal protein L5"/>
    <property type="match status" value="1"/>
</dbReference>
<sequence length="193" mass="21642">MEGYTPRFAEMYVKQIRPQLAKELGYTNPMKLPRVTKIVLNMGVGKAAEDKKLLEGAMADMRLIAGQQPVATKARKSISNFKLREGMAIGCKVTLRGERMYEFLDRLITVALPRVRDFEGVSTKAFDGRGNYALGIKEQIIFQEIDFDKTDRVRGMDVIICTSAANDDDARALLAAFGMPFRRSRQTQEVKGA</sequence>
<comment type="subunit">
    <text evidence="8">Part of the 50S ribosomal subunit; part of the 5S rRNA/L5/L18/L25 subcomplex. Contacts the 5S rRNA and the P site tRNA. Forms a bridge to the 30S subunit in the 70S ribosome.</text>
</comment>
<evidence type="ECO:0000256" key="1">
    <source>
        <dbReference type="ARBA" id="ARBA00008553"/>
    </source>
</evidence>
<dbReference type="InterPro" id="IPR020930">
    <property type="entry name" value="Ribosomal_uL5_bac-type"/>
</dbReference>
<dbReference type="GO" id="GO:0003735">
    <property type="term" value="F:structural constituent of ribosome"/>
    <property type="evidence" value="ECO:0007669"/>
    <property type="project" value="InterPro"/>
</dbReference>
<comment type="caution">
    <text evidence="12">The sequence shown here is derived from an EMBL/GenBank/DDBJ whole genome shotgun (WGS) entry which is preliminary data.</text>
</comment>
<evidence type="ECO:0000313" key="12">
    <source>
        <dbReference type="EMBL" id="TKW62107.1"/>
    </source>
</evidence>
<evidence type="ECO:0000259" key="11">
    <source>
        <dbReference type="Pfam" id="PF00673"/>
    </source>
</evidence>